<dbReference type="OrthoDB" id="5895647at2"/>
<dbReference type="AlphaFoldDB" id="A0A0M2VCZ0"/>
<dbReference type="Proteomes" id="UP000034228">
    <property type="component" value="Unassembled WGS sequence"/>
</dbReference>
<reference evidence="1 2" key="1">
    <citation type="submission" date="2015-03" db="EMBL/GenBank/DDBJ databases">
        <title>Draft genome sequences of two protease-producing strains of Arsukibacterium isolated from two cold and alkaline environments.</title>
        <authorList>
            <person name="Lylloff J.E."/>
            <person name="Skov L.B."/>
            <person name="Jepsen M."/>
            <person name="Hallin P.F."/>
            <person name="Sorensen S.J."/>
            <person name="Stougaard P."/>
            <person name="Glaring M.A."/>
        </authorList>
    </citation>
    <scope>NUCLEOTIDE SEQUENCE [LARGE SCALE GENOMIC DNA]</scope>
    <source>
        <strain evidence="1 2">GCM72</strain>
    </source>
</reference>
<dbReference type="EMBL" id="LAHO01000001">
    <property type="protein sequence ID" value="KKO47455.1"/>
    <property type="molecule type" value="Genomic_DNA"/>
</dbReference>
<name>A0A0M2VCZ0_9GAMM</name>
<protein>
    <submittedName>
        <fullName evidence="1">Competence protein ComFB</fullName>
    </submittedName>
</protein>
<evidence type="ECO:0000313" key="1">
    <source>
        <dbReference type="EMBL" id="KKO47455.1"/>
    </source>
</evidence>
<keyword evidence="2" id="KW-1185">Reference proteome</keyword>
<organism evidence="1 2">
    <name type="scientific">Arsukibacterium ikkense</name>
    <dbReference type="NCBI Taxonomy" id="336831"/>
    <lineage>
        <taxon>Bacteria</taxon>
        <taxon>Pseudomonadati</taxon>
        <taxon>Pseudomonadota</taxon>
        <taxon>Gammaproteobacteria</taxon>
        <taxon>Chromatiales</taxon>
        <taxon>Chromatiaceae</taxon>
        <taxon>Arsukibacterium</taxon>
    </lineage>
</organism>
<evidence type="ECO:0000313" key="2">
    <source>
        <dbReference type="Proteomes" id="UP000034228"/>
    </source>
</evidence>
<dbReference type="PATRIC" id="fig|336831.14.peg.2561"/>
<accession>A0A0M2VCZ0</accession>
<dbReference type="InterPro" id="IPR019657">
    <property type="entry name" value="ComFB"/>
</dbReference>
<proteinExistence type="predicted"/>
<dbReference type="Pfam" id="PF10719">
    <property type="entry name" value="ComFB"/>
    <property type="match status" value="1"/>
</dbReference>
<sequence>MKLDDDIHNYYEKLLLDHIVELQLDGSKDPEYLADLCCISLNLLPPRYIRYEVDMSFYLPQSERFEMQMKVKEAVSRARQFLDENK</sequence>
<dbReference type="STRING" id="336831.WG68_01775"/>
<gene>
    <name evidence="1" type="ORF">WG68_01775</name>
</gene>
<comment type="caution">
    <text evidence="1">The sequence shown here is derived from an EMBL/GenBank/DDBJ whole genome shotgun (WGS) entry which is preliminary data.</text>
</comment>